<gene>
    <name evidence="2" type="ORF">AV656_00765</name>
</gene>
<dbReference type="AlphaFoldDB" id="A0A165HGC2"/>
<dbReference type="EMBL" id="LQNT01000001">
    <property type="protein sequence ID" value="KZE39854.1"/>
    <property type="molecule type" value="Genomic_DNA"/>
</dbReference>
<name>A0A165HGC2_9BACL</name>
<dbReference type="InterPro" id="IPR018656">
    <property type="entry name" value="DUF2087"/>
</dbReference>
<feature type="domain" description="DUF2087" evidence="1">
    <location>
        <begin position="26"/>
        <end position="93"/>
    </location>
</feature>
<comment type="caution">
    <text evidence="2">The sequence shown here is derived from an EMBL/GenBank/DDBJ whole genome shotgun (WGS) entry which is preliminary data.</text>
</comment>
<accession>A0A165HGC2</accession>
<proteinExistence type="predicted"/>
<organism evidence="2 3">
    <name type="scientific">Bhargavaea cecembensis</name>
    <dbReference type="NCBI Taxonomy" id="394098"/>
    <lineage>
        <taxon>Bacteria</taxon>
        <taxon>Bacillati</taxon>
        <taxon>Bacillota</taxon>
        <taxon>Bacilli</taxon>
        <taxon>Bacillales</taxon>
        <taxon>Caryophanaceae</taxon>
        <taxon>Bhargavaea</taxon>
    </lineage>
</organism>
<dbReference type="Proteomes" id="UP000076490">
    <property type="component" value="Unassembled WGS sequence"/>
</dbReference>
<evidence type="ECO:0000259" key="1">
    <source>
        <dbReference type="Pfam" id="PF09860"/>
    </source>
</evidence>
<sequence length="97" mass="11615">MAFNVTNQEREQTLKNLFKKGPDGPLDVFPSKEKRKFIVAEHRAGRFEKGKSYHEREVNEILMLAYPDFATIRRFLIDYGMMERSEDGRVYRRTEQR</sequence>
<dbReference type="OrthoDB" id="9789954at2"/>
<reference evidence="2 3" key="1">
    <citation type="submission" date="2016-01" db="EMBL/GenBank/DDBJ databases">
        <title>Whole genome sequencing of Bhargavaea cecembensis T14.</title>
        <authorList>
            <person name="Hong K.W."/>
        </authorList>
    </citation>
    <scope>NUCLEOTIDE SEQUENCE [LARGE SCALE GENOMIC DNA]</scope>
    <source>
        <strain evidence="2 3">T14</strain>
    </source>
</reference>
<protein>
    <recommendedName>
        <fullName evidence="1">DUF2087 domain-containing protein</fullName>
    </recommendedName>
</protein>
<evidence type="ECO:0000313" key="2">
    <source>
        <dbReference type="EMBL" id="KZE39854.1"/>
    </source>
</evidence>
<evidence type="ECO:0000313" key="3">
    <source>
        <dbReference type="Proteomes" id="UP000076490"/>
    </source>
</evidence>
<dbReference type="Pfam" id="PF09860">
    <property type="entry name" value="DUF2087"/>
    <property type="match status" value="1"/>
</dbReference>